<sequence>MIVLTSIFGLFSVFCEWHSKQKNSGIFYSFLLLIISGMFGIFLSLDLFLFFLFWEMILIPLYFLIVFWGNINKNKKNNIFIAHKFFIYSQLSGCMLLFFIINLVCCHYNYSKIWTFDYFLLKNTPVSLFTEFFLMFFLLLSFIIKIPLIPFHSWLPDVQECLPTTNSIDLIGILLKPAIYGILRFNLIFFPHSSYLFSRFFMIFGLLSTLYGSIMAFSQKNIKKFIAYSSISSMGIIFSSIYSFNFFSHQGIILYLFSYCISTAALLIIIGKIFSHIYTQKIFKMGGLWNYMRFIPSFFLFFIFSNLNIPMSGNFGGEFMMLFGIFSSFPFLGYFFILNLFFSSIYSLVTIQKVCYGLNNNFFIKHELSFFDFFILFFLVFMIFFLGLYPSLILNFSFNIQKNIFQHYIFIK</sequence>
<dbReference type="GO" id="GO:0042773">
    <property type="term" value="P:ATP synthesis coupled electron transport"/>
    <property type="evidence" value="ECO:0007669"/>
    <property type="project" value="InterPro"/>
</dbReference>
<dbReference type="GO" id="GO:0016020">
    <property type="term" value="C:membrane"/>
    <property type="evidence" value="ECO:0007669"/>
    <property type="project" value="UniProtKB-SubCell"/>
</dbReference>
<feature type="transmembrane region" description="Helical" evidence="12">
    <location>
        <begin position="252"/>
        <end position="270"/>
    </location>
</feature>
<dbReference type="HOGENOM" id="CLU_007100_4_4_6"/>
<keyword evidence="4 11" id="KW-0812">Transmembrane</keyword>
<dbReference type="InterPro" id="IPR001750">
    <property type="entry name" value="ND/Mrp_TM"/>
</dbReference>
<feature type="transmembrane region" description="Helical" evidence="12">
    <location>
        <begin position="26"/>
        <end position="45"/>
    </location>
</feature>
<evidence type="ECO:0000256" key="5">
    <source>
        <dbReference type="ARBA" id="ARBA00022989"/>
    </source>
</evidence>
<keyword evidence="15" id="KW-1185">Reference proteome</keyword>
<evidence type="ECO:0000256" key="9">
    <source>
        <dbReference type="ARBA" id="ARBA00031584"/>
    </source>
</evidence>
<evidence type="ECO:0000256" key="1">
    <source>
        <dbReference type="ARBA" id="ARBA00004127"/>
    </source>
</evidence>
<feature type="transmembrane region" description="Helical" evidence="12">
    <location>
        <begin position="291"/>
        <end position="309"/>
    </location>
</feature>
<organism evidence="14 15">
    <name type="scientific">Buchnera aphidicola subsp. Cinara cedri (strain Cc)</name>
    <dbReference type="NCBI Taxonomy" id="372461"/>
    <lineage>
        <taxon>Bacteria</taxon>
        <taxon>Pseudomonadati</taxon>
        <taxon>Pseudomonadota</taxon>
        <taxon>Gammaproteobacteria</taxon>
        <taxon>Enterobacterales</taxon>
        <taxon>Erwiniaceae</taxon>
        <taxon>Buchnera</taxon>
    </lineage>
</organism>
<dbReference type="EMBL" id="CP000263">
    <property type="protein sequence ID" value="ABJ90585.1"/>
    <property type="molecule type" value="Genomic_DNA"/>
</dbReference>
<dbReference type="eggNOG" id="COG1008">
    <property type="taxonomic scope" value="Bacteria"/>
</dbReference>
<gene>
    <name evidence="14" type="primary">nuoM</name>
    <name evidence="14" type="ordered locus">BCc_108</name>
</gene>
<dbReference type="NCBIfam" id="TIGR01972">
    <property type="entry name" value="NDH_I_M"/>
    <property type="match status" value="1"/>
</dbReference>
<dbReference type="GO" id="GO:0003954">
    <property type="term" value="F:NADH dehydrogenase activity"/>
    <property type="evidence" value="ECO:0007669"/>
    <property type="project" value="TreeGrafter"/>
</dbReference>
<dbReference type="InterPro" id="IPR010227">
    <property type="entry name" value="NADH_Q_OxRdtase_chainM/4"/>
</dbReference>
<evidence type="ECO:0000256" key="10">
    <source>
        <dbReference type="ARBA" id="ARBA00032798"/>
    </source>
</evidence>
<comment type="subunit">
    <text evidence="8">Composed of 13 different subunits. Subunits NuoA, H, J, K, L, M, N constitute the membrane sector of the complex.</text>
</comment>
<dbReference type="InterPro" id="IPR003918">
    <property type="entry name" value="NADH_UbQ_OxRdtase"/>
</dbReference>
<protein>
    <recommendedName>
        <fullName evidence="3">NADH-quinone oxidoreductase subunit M</fullName>
    </recommendedName>
    <alternativeName>
        <fullName evidence="9">NADH dehydrogenase I subunit M</fullName>
    </alternativeName>
    <alternativeName>
        <fullName evidence="10">NDH-1 subunit M</fullName>
    </alternativeName>
</protein>
<dbReference type="GO" id="GO:0048039">
    <property type="term" value="F:ubiquinone binding"/>
    <property type="evidence" value="ECO:0007669"/>
    <property type="project" value="TreeGrafter"/>
</dbReference>
<feature type="transmembrane region" description="Helical" evidence="12">
    <location>
        <begin position="130"/>
        <end position="149"/>
    </location>
</feature>
<evidence type="ECO:0000256" key="12">
    <source>
        <dbReference type="SAM" id="Phobius"/>
    </source>
</evidence>
<dbReference type="Pfam" id="PF00361">
    <property type="entry name" value="Proton_antipo_M"/>
    <property type="match status" value="1"/>
</dbReference>
<comment type="similarity">
    <text evidence="2">Belongs to the complex I subunit 4 family.</text>
</comment>
<dbReference type="KEGG" id="bcc:BCc_108"/>
<evidence type="ECO:0000256" key="7">
    <source>
        <dbReference type="ARBA" id="ARBA00025189"/>
    </source>
</evidence>
<evidence type="ECO:0000256" key="6">
    <source>
        <dbReference type="ARBA" id="ARBA00023136"/>
    </source>
</evidence>
<feature type="transmembrane region" description="Helical" evidence="12">
    <location>
        <begin position="321"/>
        <end position="349"/>
    </location>
</feature>
<comment type="subcellular location">
    <subcellularLocation>
        <location evidence="1">Endomembrane system</location>
        <topology evidence="1">Multi-pass membrane protein</topology>
    </subcellularLocation>
    <subcellularLocation>
        <location evidence="11">Membrane</location>
        <topology evidence="11">Multi-pass membrane protein</topology>
    </subcellularLocation>
</comment>
<evidence type="ECO:0000256" key="3">
    <source>
        <dbReference type="ARBA" id="ARBA00019906"/>
    </source>
</evidence>
<keyword evidence="14" id="KW-0560">Oxidoreductase</keyword>
<feature type="transmembrane region" description="Helical" evidence="12">
    <location>
        <begin position="91"/>
        <end position="110"/>
    </location>
</feature>
<dbReference type="OrthoDB" id="9768329at2"/>
<dbReference type="PRINTS" id="PR01437">
    <property type="entry name" value="NUOXDRDTASE4"/>
</dbReference>
<feature type="transmembrane region" description="Helical" evidence="12">
    <location>
        <begin position="51"/>
        <end position="71"/>
    </location>
</feature>
<proteinExistence type="inferred from homology"/>
<feature type="domain" description="NADH:quinone oxidoreductase/Mrp antiporter transmembrane" evidence="13">
    <location>
        <begin position="44"/>
        <end position="336"/>
    </location>
</feature>
<name>Q057W4_BUCCC</name>
<evidence type="ECO:0000256" key="11">
    <source>
        <dbReference type="RuleBase" id="RU000320"/>
    </source>
</evidence>
<feature type="transmembrane region" description="Helical" evidence="12">
    <location>
        <begin position="370"/>
        <end position="389"/>
    </location>
</feature>
<keyword evidence="6 12" id="KW-0472">Membrane</keyword>
<dbReference type="GO" id="GO:0012505">
    <property type="term" value="C:endomembrane system"/>
    <property type="evidence" value="ECO:0007669"/>
    <property type="project" value="UniProtKB-SubCell"/>
</dbReference>
<evidence type="ECO:0000256" key="4">
    <source>
        <dbReference type="ARBA" id="ARBA00022692"/>
    </source>
</evidence>
<dbReference type="AlphaFoldDB" id="Q057W4"/>
<dbReference type="PANTHER" id="PTHR43507">
    <property type="entry name" value="NADH-UBIQUINONE OXIDOREDUCTASE CHAIN 4"/>
    <property type="match status" value="1"/>
</dbReference>
<dbReference type="GO" id="GO:0008137">
    <property type="term" value="F:NADH dehydrogenase (ubiquinone) activity"/>
    <property type="evidence" value="ECO:0007669"/>
    <property type="project" value="InterPro"/>
</dbReference>
<evidence type="ECO:0000259" key="13">
    <source>
        <dbReference type="Pfam" id="PF00361"/>
    </source>
</evidence>
<dbReference type="PANTHER" id="PTHR43507:SF1">
    <property type="entry name" value="NADH-UBIQUINONE OXIDOREDUCTASE CHAIN 4"/>
    <property type="match status" value="1"/>
</dbReference>
<evidence type="ECO:0000313" key="15">
    <source>
        <dbReference type="Proteomes" id="UP000000669"/>
    </source>
</evidence>
<dbReference type="GO" id="GO:0015990">
    <property type="term" value="P:electron transport coupled proton transport"/>
    <property type="evidence" value="ECO:0007669"/>
    <property type="project" value="TreeGrafter"/>
</dbReference>
<evidence type="ECO:0000256" key="2">
    <source>
        <dbReference type="ARBA" id="ARBA00009025"/>
    </source>
</evidence>
<feature type="transmembrane region" description="Helical" evidence="12">
    <location>
        <begin position="225"/>
        <end position="246"/>
    </location>
</feature>
<comment type="function">
    <text evidence="7">NDH-1 shuttles electrons from NADH, via FMN and iron-sulfur (Fe-S) centers, to quinones in the respiratory chain. Couples the redox reaction to proton translocation (for every two electrons transferred, four hydrogen ions are translocated across the cytoplasmic membrane), and thus conserves the redox energy in a proton gradient.</text>
</comment>
<evidence type="ECO:0000256" key="8">
    <source>
        <dbReference type="ARBA" id="ARBA00025811"/>
    </source>
</evidence>
<feature type="transmembrane region" description="Helical" evidence="12">
    <location>
        <begin position="196"/>
        <end position="218"/>
    </location>
</feature>
<feature type="transmembrane region" description="Helical" evidence="12">
    <location>
        <begin position="170"/>
        <end position="190"/>
    </location>
</feature>
<dbReference type="STRING" id="372461.BCc_108"/>
<keyword evidence="5 12" id="KW-1133">Transmembrane helix</keyword>
<evidence type="ECO:0000313" key="14">
    <source>
        <dbReference type="EMBL" id="ABJ90585.1"/>
    </source>
</evidence>
<reference evidence="14 15" key="1">
    <citation type="journal article" date="2006" name="Science">
        <title>A small microbial genome: the end of a long symbiotic relationship?</title>
        <authorList>
            <person name="Perez-Brocal V."/>
            <person name="Gil R."/>
            <person name="Ramos S."/>
            <person name="Lamelas A."/>
            <person name="Postigo M."/>
            <person name="Michelena J.M."/>
            <person name="Silva F.J."/>
            <person name="Moya A."/>
            <person name="Latorre A."/>
        </authorList>
    </citation>
    <scope>NUCLEOTIDE SEQUENCE [LARGE SCALE GENOMIC DNA]</scope>
    <source>
        <strain evidence="15">Cc</strain>
    </source>
</reference>
<dbReference type="Proteomes" id="UP000000669">
    <property type="component" value="Chromosome"/>
</dbReference>
<accession>Q057W4</accession>